<keyword evidence="5" id="KW-1185">Reference proteome</keyword>
<keyword evidence="1" id="KW-0233">DNA recombination</keyword>
<dbReference type="OrthoDB" id="9776104at2"/>
<dbReference type="PATRIC" id="fig|997296.3.peg.7"/>
<dbReference type="AlphaFoldDB" id="I3DTP0"/>
<dbReference type="Gene3D" id="1.10.10.60">
    <property type="entry name" value="Homeodomain-like"/>
    <property type="match status" value="1"/>
</dbReference>
<evidence type="ECO:0000313" key="4">
    <source>
        <dbReference type="EMBL" id="EIJ77611.1"/>
    </source>
</evidence>
<dbReference type="InterPro" id="IPR012337">
    <property type="entry name" value="RNaseH-like_sf"/>
</dbReference>
<keyword evidence="4" id="KW-0614">Plasmid</keyword>
<sequence length="299" mass="33879">MVQTQSTTKKRLFKHLTPFDRGKIAALRAEGKSLQAIADAVGCHKSTISRELKRGTVTQMKTGGKLFEAYFPDTGQLVYEKNRKACSAKFKLDDAMEFIQFAEAKILRDGWSPDAVCGYTKSHGLFEGALISTKTLYNYIDIGLIGIKNIDLPMKVRLNTRKKQSRQNKRVLGRSIEERPAEVNDRQEFGHWEIDTVIGKKSNDQALLTITERKTRKEIIIRVDAKDAPSISDAISCLKKNYGEQFPKVFKTITADNGSEFADQTIAYEESWCNRLPRRILGYRTPDECFKEELALLAS</sequence>
<dbReference type="GO" id="GO:0005829">
    <property type="term" value="C:cytosol"/>
    <property type="evidence" value="ECO:0007669"/>
    <property type="project" value="TreeGrafter"/>
</dbReference>
<dbReference type="InterPro" id="IPR051917">
    <property type="entry name" value="Transposase-Integrase"/>
</dbReference>
<dbReference type="EMBL" id="AFEU01000007">
    <property type="protein sequence ID" value="EIJ77611.1"/>
    <property type="molecule type" value="Genomic_DNA"/>
</dbReference>
<reference evidence="4 5" key="1">
    <citation type="journal article" date="2012" name="Appl. Environ. Microbiol.">
        <title>Genome Sequence of Thermotolerant Bacillus methanolicus: Features and Regulation Related to Methylotrophy and Production of L-Lysine and L-Glutamate from Methanol.</title>
        <authorList>
            <person name="Heggeset T.M."/>
            <person name="Krog A."/>
            <person name="Balzer S."/>
            <person name="Wentzel A."/>
            <person name="Ellingsen T.E."/>
            <person name="Brautaset T."/>
        </authorList>
    </citation>
    <scope>NUCLEOTIDE SEQUENCE [LARGE SCALE GENOMIC DNA]</scope>
    <source>
        <strain evidence="4 5">PB1</strain>
        <plasmid evidence="4">pBM20</plasmid>
    </source>
</reference>
<dbReference type="GO" id="GO:0006310">
    <property type="term" value="P:DNA recombination"/>
    <property type="evidence" value="ECO:0007669"/>
    <property type="project" value="UniProtKB-KW"/>
</dbReference>
<accession>I3DTP0</accession>
<dbReference type="Proteomes" id="UP000010523">
    <property type="component" value="Unassembled WGS sequence"/>
</dbReference>
<evidence type="ECO:0000259" key="2">
    <source>
        <dbReference type="Pfam" id="PF00665"/>
    </source>
</evidence>
<dbReference type="GO" id="GO:0032196">
    <property type="term" value="P:transposition"/>
    <property type="evidence" value="ECO:0007669"/>
    <property type="project" value="TreeGrafter"/>
</dbReference>
<dbReference type="RefSeq" id="WP_003352242.1">
    <property type="nucleotide sequence ID" value="NZ_AFEU01000007.1"/>
</dbReference>
<dbReference type="NCBIfam" id="NF033563">
    <property type="entry name" value="transpos_IS30"/>
    <property type="match status" value="1"/>
</dbReference>
<dbReference type="PANTHER" id="PTHR10948">
    <property type="entry name" value="TRANSPOSASE"/>
    <property type="match status" value="1"/>
</dbReference>
<gene>
    <name evidence="4" type="ORF">PB1_17478</name>
</gene>
<comment type="caution">
    <text evidence="4">The sequence shown here is derived from an EMBL/GenBank/DDBJ whole genome shotgun (WGS) entry which is preliminary data.</text>
</comment>
<dbReference type="InterPro" id="IPR053392">
    <property type="entry name" value="Transposase_IS30-like"/>
</dbReference>
<dbReference type="eggNOG" id="COG2826">
    <property type="taxonomic scope" value="Bacteria"/>
</dbReference>
<evidence type="ECO:0000259" key="3">
    <source>
        <dbReference type="Pfam" id="PF13936"/>
    </source>
</evidence>
<dbReference type="PANTHER" id="PTHR10948:SF23">
    <property type="entry name" value="TRANSPOSASE INSI FOR INSERTION SEQUENCE ELEMENT IS30A-RELATED"/>
    <property type="match status" value="1"/>
</dbReference>
<evidence type="ECO:0000313" key="5">
    <source>
        <dbReference type="Proteomes" id="UP000010523"/>
    </source>
</evidence>
<feature type="domain" description="Transposase IS30-like HTH" evidence="3">
    <location>
        <begin position="14"/>
        <end position="55"/>
    </location>
</feature>
<dbReference type="InterPro" id="IPR025246">
    <property type="entry name" value="IS30-like_HTH"/>
</dbReference>
<evidence type="ECO:0000256" key="1">
    <source>
        <dbReference type="ARBA" id="ARBA00023172"/>
    </source>
</evidence>
<dbReference type="Pfam" id="PF13936">
    <property type="entry name" value="HTH_38"/>
    <property type="match status" value="1"/>
</dbReference>
<protein>
    <submittedName>
        <fullName evidence="4">Integrase catalytic region</fullName>
    </submittedName>
</protein>
<dbReference type="Pfam" id="PF00665">
    <property type="entry name" value="rve"/>
    <property type="match status" value="1"/>
</dbReference>
<name>I3DTP0_BACMT</name>
<proteinExistence type="predicted"/>
<dbReference type="SUPFAM" id="SSF53098">
    <property type="entry name" value="Ribonuclease H-like"/>
    <property type="match status" value="1"/>
</dbReference>
<dbReference type="InterPro" id="IPR001584">
    <property type="entry name" value="Integrase_cat-core"/>
</dbReference>
<geneLocation type="plasmid" evidence="4">
    <name>pBM20</name>
</geneLocation>
<organism evidence="4 5">
    <name type="scientific">Bacillus methanolicus PB1</name>
    <dbReference type="NCBI Taxonomy" id="997296"/>
    <lineage>
        <taxon>Bacteria</taxon>
        <taxon>Bacillati</taxon>
        <taxon>Bacillota</taxon>
        <taxon>Bacilli</taxon>
        <taxon>Bacillales</taxon>
        <taxon>Bacillaceae</taxon>
        <taxon>Bacillus</taxon>
    </lineage>
</organism>
<feature type="domain" description="Integrase catalytic" evidence="2">
    <location>
        <begin position="186"/>
        <end position="266"/>
    </location>
</feature>
<dbReference type="GO" id="GO:0004803">
    <property type="term" value="F:transposase activity"/>
    <property type="evidence" value="ECO:0007669"/>
    <property type="project" value="TreeGrafter"/>
</dbReference>